<feature type="compositionally biased region" description="Basic and acidic residues" evidence="1">
    <location>
        <begin position="33"/>
        <end position="53"/>
    </location>
</feature>
<reference evidence="2" key="1">
    <citation type="submission" date="2023-10" db="EMBL/GenBank/DDBJ databases">
        <authorList>
            <person name="Domelevo Entfellner J.-B."/>
        </authorList>
    </citation>
    <scope>NUCLEOTIDE SEQUENCE</scope>
</reference>
<evidence type="ECO:0000313" key="2">
    <source>
        <dbReference type="EMBL" id="CAJ1941832.1"/>
    </source>
</evidence>
<dbReference type="Gramene" id="rna-AYBTSS11_LOCUS10500">
    <property type="protein sequence ID" value="CAJ1941832.1"/>
    <property type="gene ID" value="gene-AYBTSS11_LOCUS10500"/>
</dbReference>
<dbReference type="AlphaFoldDB" id="A0AA86SJD6"/>
<dbReference type="EMBL" id="OY731400">
    <property type="protein sequence ID" value="CAJ1941832.1"/>
    <property type="molecule type" value="Genomic_DNA"/>
</dbReference>
<gene>
    <name evidence="2" type="ORF">AYBTSS11_LOCUS10500</name>
</gene>
<evidence type="ECO:0000313" key="3">
    <source>
        <dbReference type="Proteomes" id="UP001189624"/>
    </source>
</evidence>
<evidence type="ECO:0000256" key="1">
    <source>
        <dbReference type="SAM" id="MobiDB-lite"/>
    </source>
</evidence>
<dbReference type="Proteomes" id="UP001189624">
    <property type="component" value="Chromosome 3"/>
</dbReference>
<keyword evidence="3" id="KW-1185">Reference proteome</keyword>
<sequence length="53" mass="6000">MNLTLCWEVQILHPFGKIHESYSSEHQPGLGDSDCRSETIHTKRGGKQDGEFV</sequence>
<accession>A0AA86SJD6</accession>
<proteinExistence type="predicted"/>
<name>A0AA86SJD6_9FABA</name>
<organism evidence="2 3">
    <name type="scientific">Sphenostylis stenocarpa</name>
    <dbReference type="NCBI Taxonomy" id="92480"/>
    <lineage>
        <taxon>Eukaryota</taxon>
        <taxon>Viridiplantae</taxon>
        <taxon>Streptophyta</taxon>
        <taxon>Embryophyta</taxon>
        <taxon>Tracheophyta</taxon>
        <taxon>Spermatophyta</taxon>
        <taxon>Magnoliopsida</taxon>
        <taxon>eudicotyledons</taxon>
        <taxon>Gunneridae</taxon>
        <taxon>Pentapetalae</taxon>
        <taxon>rosids</taxon>
        <taxon>fabids</taxon>
        <taxon>Fabales</taxon>
        <taxon>Fabaceae</taxon>
        <taxon>Papilionoideae</taxon>
        <taxon>50 kb inversion clade</taxon>
        <taxon>NPAAA clade</taxon>
        <taxon>indigoferoid/millettioid clade</taxon>
        <taxon>Phaseoleae</taxon>
        <taxon>Sphenostylis</taxon>
    </lineage>
</organism>
<feature type="region of interest" description="Disordered" evidence="1">
    <location>
        <begin position="22"/>
        <end position="53"/>
    </location>
</feature>
<protein>
    <submittedName>
        <fullName evidence="2">Uncharacterized protein</fullName>
    </submittedName>
</protein>